<protein>
    <recommendedName>
        <fullName evidence="1">D-inositol 3-phosphate glycosyltransferase</fullName>
    </recommendedName>
</protein>
<evidence type="ECO:0000259" key="4">
    <source>
        <dbReference type="Pfam" id="PF13439"/>
    </source>
</evidence>
<gene>
    <name evidence="5" type="ORF">SAMN05421867_104100</name>
</gene>
<evidence type="ECO:0000256" key="2">
    <source>
        <dbReference type="ARBA" id="ARBA00022676"/>
    </source>
</evidence>
<evidence type="ECO:0000313" key="6">
    <source>
        <dbReference type="Proteomes" id="UP000199012"/>
    </source>
</evidence>
<dbReference type="PANTHER" id="PTHR45947:SF3">
    <property type="entry name" value="SULFOQUINOVOSYL TRANSFERASE SQD2"/>
    <property type="match status" value="1"/>
</dbReference>
<dbReference type="InterPro" id="IPR050194">
    <property type="entry name" value="Glycosyltransferase_grp1"/>
</dbReference>
<name>A0A1I0X5E0_9CELL</name>
<dbReference type="OrthoDB" id="8878585at2"/>
<evidence type="ECO:0000256" key="1">
    <source>
        <dbReference type="ARBA" id="ARBA00021292"/>
    </source>
</evidence>
<dbReference type="InterPro" id="IPR028098">
    <property type="entry name" value="Glyco_trans_4-like_N"/>
</dbReference>
<evidence type="ECO:0000313" key="5">
    <source>
        <dbReference type="EMBL" id="SFA95568.1"/>
    </source>
</evidence>
<reference evidence="5 6" key="1">
    <citation type="submission" date="2016-10" db="EMBL/GenBank/DDBJ databases">
        <authorList>
            <person name="de Groot N.N."/>
        </authorList>
    </citation>
    <scope>NUCLEOTIDE SEQUENCE [LARGE SCALE GENOMIC DNA]</scope>
    <source>
        <strain evidence="5 6">CGMCC 4.6945</strain>
    </source>
</reference>
<keyword evidence="2" id="KW-0328">Glycosyltransferase</keyword>
<organism evidence="5 6">
    <name type="scientific">Cellulomonas marina</name>
    <dbReference type="NCBI Taxonomy" id="988821"/>
    <lineage>
        <taxon>Bacteria</taxon>
        <taxon>Bacillati</taxon>
        <taxon>Actinomycetota</taxon>
        <taxon>Actinomycetes</taxon>
        <taxon>Micrococcales</taxon>
        <taxon>Cellulomonadaceae</taxon>
        <taxon>Cellulomonas</taxon>
    </lineage>
</organism>
<dbReference type="Pfam" id="PF13692">
    <property type="entry name" value="Glyco_trans_1_4"/>
    <property type="match status" value="1"/>
</dbReference>
<proteinExistence type="predicted"/>
<dbReference type="PANTHER" id="PTHR45947">
    <property type="entry name" value="SULFOQUINOVOSYL TRANSFERASE SQD2"/>
    <property type="match status" value="1"/>
</dbReference>
<dbReference type="Pfam" id="PF13439">
    <property type="entry name" value="Glyco_transf_4"/>
    <property type="match status" value="1"/>
</dbReference>
<dbReference type="RefSeq" id="WP_139224323.1">
    <property type="nucleotide sequence ID" value="NZ_BONM01000010.1"/>
</dbReference>
<keyword evidence="3 5" id="KW-0808">Transferase</keyword>
<dbReference type="GO" id="GO:0016758">
    <property type="term" value="F:hexosyltransferase activity"/>
    <property type="evidence" value="ECO:0007669"/>
    <property type="project" value="TreeGrafter"/>
</dbReference>
<dbReference type="EMBL" id="FOKA01000004">
    <property type="protein sequence ID" value="SFA95568.1"/>
    <property type="molecule type" value="Genomic_DNA"/>
</dbReference>
<evidence type="ECO:0000256" key="3">
    <source>
        <dbReference type="ARBA" id="ARBA00022679"/>
    </source>
</evidence>
<dbReference type="Gene3D" id="3.40.50.2000">
    <property type="entry name" value="Glycogen Phosphorylase B"/>
    <property type="match status" value="2"/>
</dbReference>
<accession>A0A1I0X5E0</accession>
<dbReference type="CDD" id="cd03801">
    <property type="entry name" value="GT4_PimA-like"/>
    <property type="match status" value="1"/>
</dbReference>
<dbReference type="GO" id="GO:1901137">
    <property type="term" value="P:carbohydrate derivative biosynthetic process"/>
    <property type="evidence" value="ECO:0007669"/>
    <property type="project" value="UniProtKB-ARBA"/>
</dbReference>
<dbReference type="SUPFAM" id="SSF53756">
    <property type="entry name" value="UDP-Glycosyltransferase/glycogen phosphorylase"/>
    <property type="match status" value="1"/>
</dbReference>
<keyword evidence="6" id="KW-1185">Reference proteome</keyword>
<dbReference type="AlphaFoldDB" id="A0A1I0X5E0"/>
<feature type="domain" description="Glycosyltransferase subfamily 4-like N-terminal" evidence="4">
    <location>
        <begin position="19"/>
        <end position="175"/>
    </location>
</feature>
<sequence length="380" mass="40807">MVHPSDELYGADRVLVEAVSVLEEAGGGPSRGAEVRVLLPRDVTYPEQRLTNELRRRGVPVRTTDVPVLRRDYLHPRALPALLVRTARGFVELRRERPDVVYLSTSAALLVAPLARLLRAHVVVHVHETWSRQERVLLGPLLRLCHTVVAVSDAVASGLPLPGTRVTVVHNGFDVPRADDRRAAALRDRVGARPDDLVVLVASRWNAWKGHELLLEAWGRAGREDAHLVVLGAPPPSGQRVDVAALASALPDPGRVHVVGESTEVPAWVLAADVVAVPSTRPDPLPTIAIEAAALGRAVLAADSGGLPDIVEDGVTGSLVPTGDVDAWTDALRALDRSRAREQGTAAARRFRFLFTRDAFRERLADALDVGTPTGATTGG</sequence>
<dbReference type="Proteomes" id="UP000199012">
    <property type="component" value="Unassembled WGS sequence"/>
</dbReference>
<dbReference type="STRING" id="988821.SAMN05421867_104100"/>